<sequence length="74" mass="8362">MPTGAAAISLGPVRLTDYQRMDPHLLVGLVNTELRNHAADLDDLTKTHGIVREKLIERLSEAGYGYREELKQFR</sequence>
<name>A0ABP9UII1_9BACT</name>
<dbReference type="InterPro" id="IPR025346">
    <property type="entry name" value="DUF4250"/>
</dbReference>
<accession>A0ABP9UII1</accession>
<dbReference type="EMBL" id="BAABRI010000002">
    <property type="protein sequence ID" value="GAA5481167.1"/>
    <property type="molecule type" value="Genomic_DNA"/>
</dbReference>
<dbReference type="Proteomes" id="UP001476282">
    <property type="component" value="Unassembled WGS sequence"/>
</dbReference>
<keyword evidence="2" id="KW-1185">Reference proteome</keyword>
<gene>
    <name evidence="1" type="ORF">Hsar01_00374</name>
</gene>
<evidence type="ECO:0000313" key="1">
    <source>
        <dbReference type="EMBL" id="GAA5481167.1"/>
    </source>
</evidence>
<evidence type="ECO:0000313" key="2">
    <source>
        <dbReference type="Proteomes" id="UP001476282"/>
    </source>
</evidence>
<reference evidence="1 2" key="1">
    <citation type="submission" date="2024-02" db="EMBL/GenBank/DDBJ databases">
        <title>Haloferula sargassicola NBRC 104335.</title>
        <authorList>
            <person name="Ichikawa N."/>
            <person name="Katano-Makiyama Y."/>
            <person name="Hidaka K."/>
        </authorList>
    </citation>
    <scope>NUCLEOTIDE SEQUENCE [LARGE SCALE GENOMIC DNA]</scope>
    <source>
        <strain evidence="1 2">NBRC 104335</strain>
    </source>
</reference>
<organism evidence="1 2">
    <name type="scientific">Haloferula sargassicola</name>
    <dbReference type="NCBI Taxonomy" id="490096"/>
    <lineage>
        <taxon>Bacteria</taxon>
        <taxon>Pseudomonadati</taxon>
        <taxon>Verrucomicrobiota</taxon>
        <taxon>Verrucomicrobiia</taxon>
        <taxon>Verrucomicrobiales</taxon>
        <taxon>Verrucomicrobiaceae</taxon>
        <taxon>Haloferula</taxon>
    </lineage>
</organism>
<proteinExistence type="predicted"/>
<dbReference type="Pfam" id="PF14056">
    <property type="entry name" value="DUF4250"/>
    <property type="match status" value="1"/>
</dbReference>
<evidence type="ECO:0008006" key="3">
    <source>
        <dbReference type="Google" id="ProtNLM"/>
    </source>
</evidence>
<protein>
    <recommendedName>
        <fullName evidence="3">DUF4250 domain-containing protein</fullName>
    </recommendedName>
</protein>
<comment type="caution">
    <text evidence="1">The sequence shown here is derived from an EMBL/GenBank/DDBJ whole genome shotgun (WGS) entry which is preliminary data.</text>
</comment>